<name>E6PIN1_9ZZZZ</name>
<dbReference type="AlphaFoldDB" id="E6PIN1"/>
<accession>E6PIN1</accession>
<evidence type="ECO:0008006" key="2">
    <source>
        <dbReference type="Google" id="ProtNLM"/>
    </source>
</evidence>
<dbReference type="Gene3D" id="1.10.575.10">
    <property type="entry name" value="P1 Nuclease"/>
    <property type="match status" value="1"/>
</dbReference>
<proteinExistence type="predicted"/>
<dbReference type="InterPro" id="IPR008947">
    <property type="entry name" value="PLipase_C/P1_nuclease_dom_sf"/>
</dbReference>
<reference evidence="1" key="1">
    <citation type="submission" date="2009-10" db="EMBL/GenBank/DDBJ databases">
        <title>Diversity of trophic interactions inside an arsenic-rich microbial ecosystem.</title>
        <authorList>
            <person name="Bertin P.N."/>
            <person name="Heinrich-Salmeron A."/>
            <person name="Pelletier E."/>
            <person name="Goulhen-Chollet F."/>
            <person name="Arsene-Ploetze F."/>
            <person name="Gallien S."/>
            <person name="Calteau A."/>
            <person name="Vallenet D."/>
            <person name="Casiot C."/>
            <person name="Chane-Woon-Ming B."/>
            <person name="Giloteaux L."/>
            <person name="Barakat M."/>
            <person name="Bonnefoy V."/>
            <person name="Bruneel O."/>
            <person name="Chandler M."/>
            <person name="Cleiss J."/>
            <person name="Duran R."/>
            <person name="Elbaz-Poulichet F."/>
            <person name="Fonknechten N."/>
            <person name="Lauga B."/>
            <person name="Mornico D."/>
            <person name="Ortet P."/>
            <person name="Schaeffer C."/>
            <person name="Siguier P."/>
            <person name="Alexander Thil Smith A."/>
            <person name="Van Dorsselaer A."/>
            <person name="Weissenbach J."/>
            <person name="Medigue C."/>
            <person name="Le Paslier D."/>
        </authorList>
    </citation>
    <scope>NUCLEOTIDE SEQUENCE</scope>
</reference>
<dbReference type="EMBL" id="CABL01000019">
    <property type="protein sequence ID" value="CBH76321.1"/>
    <property type="molecule type" value="Genomic_DNA"/>
</dbReference>
<protein>
    <recommendedName>
        <fullName evidence="2">S1/P1 Nuclease</fullName>
    </recommendedName>
</protein>
<organism evidence="1">
    <name type="scientific">mine drainage metagenome</name>
    <dbReference type="NCBI Taxonomy" id="410659"/>
    <lineage>
        <taxon>unclassified sequences</taxon>
        <taxon>metagenomes</taxon>
        <taxon>ecological metagenomes</taxon>
    </lineage>
</organism>
<dbReference type="SUPFAM" id="SSF48537">
    <property type="entry name" value="Phospholipase C/P1 nuclease"/>
    <property type="match status" value="1"/>
</dbReference>
<evidence type="ECO:0000313" key="1">
    <source>
        <dbReference type="EMBL" id="CBH76321.1"/>
    </source>
</evidence>
<dbReference type="GO" id="GO:0016788">
    <property type="term" value="F:hydrolase activity, acting on ester bonds"/>
    <property type="evidence" value="ECO:0007669"/>
    <property type="project" value="InterPro"/>
</dbReference>
<comment type="caution">
    <text evidence="1">The sequence shown here is derived from an EMBL/GenBank/DDBJ whole genome shotgun (WGS) entry which is preliminary data.</text>
</comment>
<gene>
    <name evidence="1" type="ORF">CARN1_0801</name>
</gene>
<sequence length="343" mass="37300">MKRPTTLHRTLSLLLLAALAFAPLRAGAWGEKGHEIINDLAAANLPSELPAFVRTRAARWELRYLGPEMDRLKGSGESWDADRDPGHFLDIGDDGKIAGVVSLGRLPASMSAYEVALLAAHTTPYRVGYLPYSIADGWEQLRTDFALWRVLSYEALHSPQASARASFAEEARLRATLTLRDIGVWGHFVADGSQPLHVTTHFNGWGSGPNPEHFPALRGIHAQFESAFVDRFVKASAVQRDIPAYAALDPQRRISQARLLSLIARYLRGTNAAVVPLYRIAAAGGFTTGSAQARAFTAAQLARGATMLRNLIAYAWEDSLNERVGYPSVAVRAVLAGRASYGG</sequence>